<proteinExistence type="predicted"/>
<protein>
    <submittedName>
        <fullName evidence="2">Beta protein</fullName>
    </submittedName>
</protein>
<feature type="compositionally biased region" description="Basic and acidic residues" evidence="1">
    <location>
        <begin position="341"/>
        <end position="350"/>
    </location>
</feature>
<evidence type="ECO:0000313" key="3">
    <source>
        <dbReference type="Proteomes" id="UP000198959"/>
    </source>
</evidence>
<dbReference type="AlphaFoldDB" id="A0A1C6T0A9"/>
<dbReference type="Proteomes" id="UP000198959">
    <property type="component" value="Unassembled WGS sequence"/>
</dbReference>
<gene>
    <name evidence="2" type="ORF">GA0074692_3922</name>
</gene>
<organism evidence="2 3">
    <name type="scientific">Micromonospora pallida</name>
    <dbReference type="NCBI Taxonomy" id="145854"/>
    <lineage>
        <taxon>Bacteria</taxon>
        <taxon>Bacillati</taxon>
        <taxon>Actinomycetota</taxon>
        <taxon>Actinomycetes</taxon>
        <taxon>Micromonosporales</taxon>
        <taxon>Micromonosporaceae</taxon>
        <taxon>Micromonospora</taxon>
    </lineage>
</organism>
<evidence type="ECO:0000313" key="2">
    <source>
        <dbReference type="EMBL" id="SCL34775.1"/>
    </source>
</evidence>
<dbReference type="InterPro" id="IPR025683">
    <property type="entry name" value="Protein_beta"/>
</dbReference>
<name>A0A1C6T0A9_9ACTN</name>
<dbReference type="RefSeq" id="WP_176738500.1">
    <property type="nucleotide sequence ID" value="NZ_FMHW01000002.1"/>
</dbReference>
<keyword evidence="3" id="KW-1185">Reference proteome</keyword>
<dbReference type="Pfam" id="PF14350">
    <property type="entry name" value="Beta_protein"/>
    <property type="match status" value="1"/>
</dbReference>
<accession>A0A1C6T0A9</accession>
<sequence>MVSAHTGRTAEPVYRPILTAGRSELEALGHLDTDAAALVVPILTLTDGDSVDLPRRLPAGLTVAVDLAGLPGTGPLLGLLRQGVPLVPVIGFAERDDRLVAQGAAARSHLGWAVLRLRLRVDPYGPDAATGAAERIWRRTGLMPEQCDLLLDVGEVCCAADLRTAEPRVRRLVDWARRHAWRSVTVAAGAMPPALPGLPDGEPVRLARWDWLLWQKLTGLGLGYGDYGIRSATPGPPERLPAMRYTADEAWWIYRWSRRGGRGDDRVAELCRAVVSASHWPAAGAGFSWGDHEIVRRARGAAGAGSATSWAAWGTSHHLAHVLATLRQPGVPPVRPTPHRGRSERADGHRARGPHHGGRPGWPPRGGQSGRSG</sequence>
<dbReference type="STRING" id="145854.GA0074692_3922"/>
<dbReference type="EMBL" id="FMHW01000002">
    <property type="protein sequence ID" value="SCL34775.1"/>
    <property type="molecule type" value="Genomic_DNA"/>
</dbReference>
<evidence type="ECO:0000256" key="1">
    <source>
        <dbReference type="SAM" id="MobiDB-lite"/>
    </source>
</evidence>
<reference evidence="3" key="1">
    <citation type="submission" date="2016-06" db="EMBL/GenBank/DDBJ databases">
        <authorList>
            <person name="Varghese N."/>
            <person name="Submissions Spin"/>
        </authorList>
    </citation>
    <scope>NUCLEOTIDE SEQUENCE [LARGE SCALE GENOMIC DNA]</scope>
    <source>
        <strain evidence="3">DSM 43817</strain>
    </source>
</reference>
<feature type="region of interest" description="Disordered" evidence="1">
    <location>
        <begin position="326"/>
        <end position="373"/>
    </location>
</feature>